<organism evidence="2 3">
    <name type="scientific">Exophiala aquamarina CBS 119918</name>
    <dbReference type="NCBI Taxonomy" id="1182545"/>
    <lineage>
        <taxon>Eukaryota</taxon>
        <taxon>Fungi</taxon>
        <taxon>Dikarya</taxon>
        <taxon>Ascomycota</taxon>
        <taxon>Pezizomycotina</taxon>
        <taxon>Eurotiomycetes</taxon>
        <taxon>Chaetothyriomycetidae</taxon>
        <taxon>Chaetothyriales</taxon>
        <taxon>Herpotrichiellaceae</taxon>
        <taxon>Exophiala</taxon>
    </lineage>
</organism>
<accession>A0A072P0X3</accession>
<evidence type="ECO:0000313" key="2">
    <source>
        <dbReference type="EMBL" id="KEF53317.1"/>
    </source>
</evidence>
<feature type="compositionally biased region" description="Basic and acidic residues" evidence="1">
    <location>
        <begin position="167"/>
        <end position="194"/>
    </location>
</feature>
<feature type="compositionally biased region" description="Polar residues" evidence="1">
    <location>
        <begin position="19"/>
        <end position="61"/>
    </location>
</feature>
<proteinExistence type="predicted"/>
<evidence type="ECO:0000256" key="1">
    <source>
        <dbReference type="SAM" id="MobiDB-lite"/>
    </source>
</evidence>
<dbReference type="HOGENOM" id="CLU_057714_0_0_1"/>
<feature type="compositionally biased region" description="Low complexity" evidence="1">
    <location>
        <begin position="156"/>
        <end position="166"/>
    </location>
</feature>
<feature type="compositionally biased region" description="Polar residues" evidence="1">
    <location>
        <begin position="309"/>
        <end position="325"/>
    </location>
</feature>
<name>A0A072P0X3_9EURO</name>
<evidence type="ECO:0000313" key="3">
    <source>
        <dbReference type="Proteomes" id="UP000027920"/>
    </source>
</evidence>
<dbReference type="STRING" id="1182545.A0A072P0X3"/>
<keyword evidence="3" id="KW-1185">Reference proteome</keyword>
<dbReference type="EMBL" id="AMGV01000014">
    <property type="protein sequence ID" value="KEF53317.1"/>
    <property type="molecule type" value="Genomic_DNA"/>
</dbReference>
<comment type="caution">
    <text evidence="2">The sequence shown here is derived from an EMBL/GenBank/DDBJ whole genome shotgun (WGS) entry which is preliminary data.</text>
</comment>
<feature type="region of interest" description="Disordered" evidence="1">
    <location>
        <begin position="302"/>
        <end position="344"/>
    </location>
</feature>
<feature type="region of interest" description="Disordered" evidence="1">
    <location>
        <begin position="1"/>
        <end position="126"/>
    </location>
</feature>
<feature type="compositionally biased region" description="Polar residues" evidence="1">
    <location>
        <begin position="140"/>
        <end position="152"/>
    </location>
</feature>
<dbReference type="VEuPathDB" id="FungiDB:A1O9_10765"/>
<feature type="region of interest" description="Disordered" evidence="1">
    <location>
        <begin position="140"/>
        <end position="194"/>
    </location>
</feature>
<dbReference type="GeneID" id="25285669"/>
<feature type="compositionally biased region" description="Basic and acidic residues" evidence="1">
    <location>
        <begin position="330"/>
        <end position="344"/>
    </location>
</feature>
<sequence>MFSLSPPQPSLFFAANRPRFSSYTPQTPSPLRTSRNANLMSHSGQRNGTSTQAPLLNSSPLASKFGGVETKENQNSTEPAIEPNLLQTPAAKPRDVNWNTSQLVTPPDSSSNSQVQPQPGLDQQSALTSPSFTFAFDAQTSTSANKPLSQWESRARSASPAASLARHAADGREKNKSQFLDRIRRRRDDSRADNTGDQVLRMDFVKERRLWEHEMQRRALLEQSVDPEIDVDLEIDAEMMQDSADQAQMSPPQDHDIDQTELASNLRELQSRNNSQEFLADDIDGDEYDALFMEILCQDQTHSFDHGPSQVQNAHPTPNQSQQRHAQGCTRDHQQPFDSRMDLS</sequence>
<protein>
    <submittedName>
        <fullName evidence="2">Uncharacterized protein</fullName>
    </submittedName>
</protein>
<feature type="compositionally biased region" description="Polar residues" evidence="1">
    <location>
        <begin position="97"/>
        <end position="126"/>
    </location>
</feature>
<dbReference type="AlphaFoldDB" id="A0A072P0X3"/>
<dbReference type="Proteomes" id="UP000027920">
    <property type="component" value="Unassembled WGS sequence"/>
</dbReference>
<reference evidence="2 3" key="1">
    <citation type="submission" date="2013-03" db="EMBL/GenBank/DDBJ databases">
        <title>The Genome Sequence of Exophiala aquamarina CBS 119918.</title>
        <authorList>
            <consortium name="The Broad Institute Genomics Platform"/>
            <person name="Cuomo C."/>
            <person name="de Hoog S."/>
            <person name="Gorbushina A."/>
            <person name="Walker B."/>
            <person name="Young S.K."/>
            <person name="Zeng Q."/>
            <person name="Gargeya S."/>
            <person name="Fitzgerald M."/>
            <person name="Haas B."/>
            <person name="Abouelleil A."/>
            <person name="Allen A.W."/>
            <person name="Alvarado L."/>
            <person name="Arachchi H.M."/>
            <person name="Berlin A.M."/>
            <person name="Chapman S.B."/>
            <person name="Gainer-Dewar J."/>
            <person name="Goldberg J."/>
            <person name="Griggs A."/>
            <person name="Gujja S."/>
            <person name="Hansen M."/>
            <person name="Howarth C."/>
            <person name="Imamovic A."/>
            <person name="Ireland A."/>
            <person name="Larimer J."/>
            <person name="McCowan C."/>
            <person name="Murphy C."/>
            <person name="Pearson M."/>
            <person name="Poon T.W."/>
            <person name="Priest M."/>
            <person name="Roberts A."/>
            <person name="Saif S."/>
            <person name="Shea T."/>
            <person name="Sisk P."/>
            <person name="Sykes S."/>
            <person name="Wortman J."/>
            <person name="Nusbaum C."/>
            <person name="Birren B."/>
        </authorList>
    </citation>
    <scope>NUCLEOTIDE SEQUENCE [LARGE SCALE GENOMIC DNA]</scope>
    <source>
        <strain evidence="2 3">CBS 119918</strain>
    </source>
</reference>
<gene>
    <name evidence="2" type="ORF">A1O9_10765</name>
</gene>
<dbReference type="OrthoDB" id="4161517at2759"/>
<dbReference type="RefSeq" id="XP_013255907.1">
    <property type="nucleotide sequence ID" value="XM_013400453.1"/>
</dbReference>